<feature type="compositionally biased region" description="Polar residues" evidence="1">
    <location>
        <begin position="83"/>
        <end position="92"/>
    </location>
</feature>
<name>A0AAD4KIG0_9EURO</name>
<feature type="region of interest" description="Disordered" evidence="1">
    <location>
        <begin position="1"/>
        <end position="92"/>
    </location>
</feature>
<evidence type="ECO:0000313" key="3">
    <source>
        <dbReference type="Proteomes" id="UP001201262"/>
    </source>
</evidence>
<keyword evidence="2" id="KW-0804">Transcription</keyword>
<dbReference type="GeneID" id="70242874"/>
<comment type="caution">
    <text evidence="2">The sequence shown here is derived from an EMBL/GenBank/DDBJ whole genome shotgun (WGS) entry which is preliminary data.</text>
</comment>
<evidence type="ECO:0000313" key="2">
    <source>
        <dbReference type="EMBL" id="KAH8692993.1"/>
    </source>
</evidence>
<reference evidence="2" key="1">
    <citation type="submission" date="2021-12" db="EMBL/GenBank/DDBJ databases">
        <title>Convergent genome expansion in fungi linked to evolution of root-endophyte symbiosis.</title>
        <authorList>
            <consortium name="DOE Joint Genome Institute"/>
            <person name="Ke Y.-H."/>
            <person name="Bonito G."/>
            <person name="Liao H.-L."/>
            <person name="Looney B."/>
            <person name="Rojas-Flechas A."/>
            <person name="Nash J."/>
            <person name="Hameed K."/>
            <person name="Schadt C."/>
            <person name="Martin F."/>
            <person name="Crous P.W."/>
            <person name="Miettinen O."/>
            <person name="Magnuson J.K."/>
            <person name="Labbe J."/>
            <person name="Jacobson D."/>
            <person name="Doktycz M.J."/>
            <person name="Veneault-Fourrey C."/>
            <person name="Kuo A."/>
            <person name="Mondo S."/>
            <person name="Calhoun S."/>
            <person name="Riley R."/>
            <person name="Ohm R."/>
            <person name="LaButti K."/>
            <person name="Andreopoulos B."/>
            <person name="Pangilinan J."/>
            <person name="Nolan M."/>
            <person name="Tritt A."/>
            <person name="Clum A."/>
            <person name="Lipzen A."/>
            <person name="Daum C."/>
            <person name="Barry K."/>
            <person name="Grigoriev I.V."/>
            <person name="Vilgalys R."/>
        </authorList>
    </citation>
    <scope>NUCLEOTIDE SEQUENCE</scope>
    <source>
        <strain evidence="2">PMI_201</strain>
    </source>
</reference>
<dbReference type="PANTHER" id="PTHR28155">
    <property type="entry name" value="ACR243WP"/>
    <property type="match status" value="1"/>
</dbReference>
<dbReference type="AlphaFoldDB" id="A0AAD4KIG0"/>
<feature type="compositionally biased region" description="Basic residues" evidence="1">
    <location>
        <begin position="299"/>
        <end position="308"/>
    </location>
</feature>
<dbReference type="PANTHER" id="PTHR28155:SF1">
    <property type="entry name" value="DNA-DIRECTED RNA POLYMERASE I SUBUNIT RPA34.5-DOMAIN-CONTAINING PROTEIN"/>
    <property type="match status" value="1"/>
</dbReference>
<keyword evidence="3" id="KW-1185">Reference proteome</keyword>
<proteinExistence type="predicted"/>
<dbReference type="InterPro" id="IPR013240">
    <property type="entry name" value="DNA-dir_RNA_pol1_su_RPA34"/>
</dbReference>
<keyword evidence="2" id="KW-0240">DNA-directed RNA polymerase</keyword>
<dbReference type="Pfam" id="PF08208">
    <property type="entry name" value="RNA_polI_A34"/>
    <property type="match status" value="1"/>
</dbReference>
<feature type="compositionally biased region" description="Polar residues" evidence="1">
    <location>
        <begin position="259"/>
        <end position="268"/>
    </location>
</feature>
<sequence>MGKLLSEEVVVSDDSDESMESAPEAETTAADRSSSDSESDSGSSSGSESEEDTNDKPSNIKRTARSTAFVPPAGFKASKSKTRPTSSASSALSNLEGKQIFHIAAPSFLPLSKIREITLEKALHGEPVLTHQGVDYGIPADAQQKQGTQALMVYDEKTDAYVRKDIKKIQSYTFQELVRLPGQDALHVQAPQDTQRPARPQPKHLKMRFHPVGSGNIPAETVGSSSESEADEPAFRVPSGQHKRKAEGVEGSEKKKTKNIITSSQASSGAGERERGDAKKKSSKHRNETSQERRARKEDRKKRKTEKK</sequence>
<gene>
    <name evidence="2" type="ORF">BGW36DRAFT_31773</name>
</gene>
<organism evidence="2 3">
    <name type="scientific">Talaromyces proteolyticus</name>
    <dbReference type="NCBI Taxonomy" id="1131652"/>
    <lineage>
        <taxon>Eukaryota</taxon>
        <taxon>Fungi</taxon>
        <taxon>Dikarya</taxon>
        <taxon>Ascomycota</taxon>
        <taxon>Pezizomycotina</taxon>
        <taxon>Eurotiomycetes</taxon>
        <taxon>Eurotiomycetidae</taxon>
        <taxon>Eurotiales</taxon>
        <taxon>Trichocomaceae</taxon>
        <taxon>Talaromyces</taxon>
        <taxon>Talaromyces sect. Bacilispori</taxon>
    </lineage>
</organism>
<dbReference type="EMBL" id="JAJTJA010000010">
    <property type="protein sequence ID" value="KAH8692993.1"/>
    <property type="molecule type" value="Genomic_DNA"/>
</dbReference>
<feature type="compositionally biased region" description="Basic and acidic residues" evidence="1">
    <location>
        <begin position="271"/>
        <end position="298"/>
    </location>
</feature>
<feature type="compositionally biased region" description="Acidic residues" evidence="1">
    <location>
        <begin position="10"/>
        <end position="19"/>
    </location>
</feature>
<protein>
    <submittedName>
        <fullName evidence="2">DNA-directed RNA polymerase I subunit RPA34.5-domain-containing protein</fullName>
    </submittedName>
</protein>
<dbReference type="GO" id="GO:0006360">
    <property type="term" value="P:transcription by RNA polymerase I"/>
    <property type="evidence" value="ECO:0007669"/>
    <property type="project" value="InterPro"/>
</dbReference>
<accession>A0AAD4KIG0</accession>
<dbReference type="RefSeq" id="XP_046068866.1">
    <property type="nucleotide sequence ID" value="XM_046212587.1"/>
</dbReference>
<dbReference type="Proteomes" id="UP001201262">
    <property type="component" value="Unassembled WGS sequence"/>
</dbReference>
<evidence type="ECO:0000256" key="1">
    <source>
        <dbReference type="SAM" id="MobiDB-lite"/>
    </source>
</evidence>
<dbReference type="InterPro" id="IPR053263">
    <property type="entry name" value="Euk_RPA34_RNAP_subunit"/>
</dbReference>
<dbReference type="GO" id="GO:0000428">
    <property type="term" value="C:DNA-directed RNA polymerase complex"/>
    <property type="evidence" value="ECO:0007669"/>
    <property type="project" value="UniProtKB-KW"/>
</dbReference>
<dbReference type="Gene3D" id="6.20.250.70">
    <property type="match status" value="1"/>
</dbReference>
<feature type="region of interest" description="Disordered" evidence="1">
    <location>
        <begin position="190"/>
        <end position="308"/>
    </location>
</feature>